<keyword evidence="3" id="KW-1185">Reference proteome</keyword>
<dbReference type="Proteomes" id="UP000000447">
    <property type="component" value="Chromosome"/>
</dbReference>
<dbReference type="RefSeq" id="WP_015922907.1">
    <property type="nucleotide sequence ID" value="NC_011959.1"/>
</dbReference>
<organism evidence="2 3">
    <name type="scientific">Thermomicrobium roseum (strain ATCC 27502 / DSM 5159 / P-2)</name>
    <dbReference type="NCBI Taxonomy" id="309801"/>
    <lineage>
        <taxon>Bacteria</taxon>
        <taxon>Pseudomonadati</taxon>
        <taxon>Thermomicrobiota</taxon>
        <taxon>Thermomicrobia</taxon>
        <taxon>Thermomicrobiales</taxon>
        <taxon>Thermomicrobiaceae</taxon>
        <taxon>Thermomicrobium</taxon>
    </lineage>
</organism>
<evidence type="ECO:0000313" key="2">
    <source>
        <dbReference type="EMBL" id="ACM05846.1"/>
    </source>
</evidence>
<name>B9L2S3_THERP</name>
<keyword evidence="1" id="KW-1133">Transmembrane helix</keyword>
<evidence type="ECO:0000313" key="3">
    <source>
        <dbReference type="Proteomes" id="UP000000447"/>
    </source>
</evidence>
<accession>B9L2S3</accession>
<dbReference type="AlphaFoldDB" id="B9L2S3"/>
<proteinExistence type="predicted"/>
<dbReference type="HOGENOM" id="CLU_3048964_0_0_0"/>
<keyword evidence="1" id="KW-0472">Membrane</keyword>
<protein>
    <submittedName>
        <fullName evidence="2">Uncharacterized protein</fullName>
    </submittedName>
</protein>
<feature type="transmembrane region" description="Helical" evidence="1">
    <location>
        <begin position="6"/>
        <end position="24"/>
    </location>
</feature>
<keyword evidence="1" id="KW-0812">Transmembrane</keyword>
<sequence>MTSWSIVLFASGLWWMLATIWRLLRPDPRLPLWLALMRDVVPAPLVGLLIARLL</sequence>
<gene>
    <name evidence="2" type="ordered locus">trd_1966</name>
</gene>
<evidence type="ECO:0000256" key="1">
    <source>
        <dbReference type="SAM" id="Phobius"/>
    </source>
</evidence>
<dbReference type="STRING" id="309801.trd_1966"/>
<dbReference type="EMBL" id="CP001275">
    <property type="protein sequence ID" value="ACM05846.1"/>
    <property type="molecule type" value="Genomic_DNA"/>
</dbReference>
<dbReference type="KEGG" id="tro:trd_1966"/>
<reference evidence="2 3" key="1">
    <citation type="journal article" date="2009" name="PLoS ONE">
        <title>Complete genome sequence of the aerobic CO-oxidizing thermophile Thermomicrobium roseum.</title>
        <authorList>
            <person name="Wu D."/>
            <person name="Raymond J."/>
            <person name="Wu M."/>
            <person name="Chatterji S."/>
            <person name="Ren Q."/>
            <person name="Graham J.E."/>
            <person name="Bryant D.A."/>
            <person name="Robb F."/>
            <person name="Colman A."/>
            <person name="Tallon L.J."/>
            <person name="Badger J.H."/>
            <person name="Madupu R."/>
            <person name="Ward N.L."/>
            <person name="Eisen J.A."/>
        </authorList>
    </citation>
    <scope>NUCLEOTIDE SEQUENCE [LARGE SCALE GENOMIC DNA]</scope>
    <source>
        <strain evidence="3">ATCC 27502 / DSM 5159 / P-2</strain>
    </source>
</reference>